<dbReference type="Gene3D" id="1.20.58.360">
    <property type="entry name" value="Shigella T3SS effector IpaH defines"/>
    <property type="match status" value="1"/>
</dbReference>
<evidence type="ECO:0000256" key="2">
    <source>
        <dbReference type="ARBA" id="ARBA00012483"/>
    </source>
</evidence>
<dbReference type="InterPro" id="IPR029487">
    <property type="entry name" value="NEL_dom"/>
</dbReference>
<dbReference type="SMART" id="SM00369">
    <property type="entry name" value="LRR_TYP"/>
    <property type="match status" value="9"/>
</dbReference>
<dbReference type="PANTHER" id="PTHR48051">
    <property type="match status" value="1"/>
</dbReference>
<keyword evidence="6" id="KW-0832">Ubl conjugation</keyword>
<evidence type="ECO:0000256" key="1">
    <source>
        <dbReference type="ARBA" id="ARBA00000900"/>
    </source>
</evidence>
<comment type="catalytic activity">
    <reaction evidence="1">
        <text>S-ubiquitinyl-[E2 ubiquitin-conjugating enzyme]-L-cysteine + [acceptor protein]-L-lysine = [E2 ubiquitin-conjugating enzyme]-L-cysteine + N(6)-ubiquitinyl-[acceptor protein]-L-lysine.</text>
        <dbReference type="EC" id="2.3.2.27"/>
    </reaction>
</comment>
<dbReference type="GO" id="GO:0061630">
    <property type="term" value="F:ubiquitin protein ligase activity"/>
    <property type="evidence" value="ECO:0007669"/>
    <property type="project" value="UniProtKB-EC"/>
</dbReference>
<keyword evidence="6" id="KW-0808">Transferase</keyword>
<dbReference type="Pfam" id="PF12799">
    <property type="entry name" value="LRR_4"/>
    <property type="match status" value="1"/>
</dbReference>
<dbReference type="PROSITE" id="PS51450">
    <property type="entry name" value="LRR"/>
    <property type="match status" value="2"/>
</dbReference>
<evidence type="ECO:0000256" key="6">
    <source>
        <dbReference type="PROSITE-ProRule" id="PRU01398"/>
    </source>
</evidence>
<accession>A0A5E6UU44</accession>
<sequence>MPIKLPGKGTPSNDTHVRPTPSPDVPPARADTTVRPGFETFSEIGPPPRTFRPTDDADLDAITPVPTVTVHPSPSPAETARPFDPPLEHYRVMAPVGLPAANAEGFRIYKGRPYVDVVDVGTVQVAKDADSGLFRARLSSESKPSGPALLRDPDSGRWHRLDDFEPITFPLSDTRLAPFRTPLAFNHLDPDSDGLHRLDGKLYALIDNHAYQVLHDPDASTPLANVMRIVRSDDPVASDSANVYVATRPGRSEPIVFDAIQGWVGTTVAGAGGMKRSDSTDASAGPGIRDWLSKALNRLRSPQSRAKKLFPDHTDEELGRFIESLGDDVTGGLTHRENAYKSLKIELDAWLRQSVSASPPSVSPSHAQQVAQSLKRCWRHQSGDILWLEAGNGPLPALKADFSHVRHLTLQSVAWSDSASTLLGNFSGLEGLHISGSTLSAVPTAIAQMPNLHSLDLSTNRIALDERAATELSSLGNLKHLDLSGNPLGKSPDFSGMPNLKTLNLSNAQLDQWPAGLLSQTRLTHLDLRNNRLTAVPEANLNPPADQFEALARINIVTLLESNPFPPGYWTKLEGFWQRVATDQPELGNNAAADAFRLPSDMPETASAQRVYPNKDPKQLRAFLLALDEDGKAQLARRVAALDSLEAQLDSYVNGSKADSSGADTPARIQARRVADITRACWLDSTHTLRLSLNKAPLPPLNADFSHVKSLFINTAAWSGDADIFLSAFPNLERLVINHCGLEALPAPISAMHNLVNLDLVNNRLQLTKDSAAIFSTLSQLEAINLGNNPALGSTPDFSGMSRLRQVLLNNTGIEQWPSGLQDKPDLIIVDLSNNRLKEVPPTFLDPPAEQLLAIARVNAATQVNGNRFAAGYGKKFDDFWRRVSTVAPELLTHTNFDSDNSVAQRYQRLFPGKNMKQCREYLWSLDADTVVIKVRSLEREFKVLKRQLDDWVFSGGGNLGGYIRADQLALNAQTRADRVTASNKIISCWRREGPQAHAHDGTPIGLELDLSNLRLPSLPDIDVDFTHVGSLKLVNMHLSTSPEGFLTRFRHIRWLDLGLNQLRELPPAIGEMHGLTRLSLERNHITLTADTARVLASRTTLRALELQGNRQLGIVPDMSQIVDLRSVSLAHTGIDTFPSGLIHQPRLDTIELNSNRITEIPDAVIAPPNDQLANTVRINNITDISNNPLSDATDARLLQYQNRLRAAGTPLTGARNIISTAIVRPAPLRWIRNDPMKRWTAGFADDQVASRRRQWQTLRDQSRSDGLFNTLERLLDTPTGHHELQGRVWRLIDSITENTPQSERLRNDVFDRAGEAACCDRAAFTFTNLEVISMMHNAVARASDKAQGPELFKLSRALFRLHEVDKVASADIAQREAAITAARTPHEAANLPPPHVPEEIEIRLFYRHGLKDRLQLPGQPEKMGFSHLAGVSKTQLENAYQTVIARDNSVEEFQALVSREFWQKYLTHKYQETFETQRQPFQDRQAALDASFEAKELSFDDYDAQSKAMQAEWMIEEAALIDKLSRDELAQYTASGSDENAAGTRS</sequence>
<evidence type="ECO:0000256" key="7">
    <source>
        <dbReference type="SAM" id="MobiDB-lite"/>
    </source>
</evidence>
<dbReference type="Gene3D" id="3.80.10.10">
    <property type="entry name" value="Ribonuclease Inhibitor"/>
    <property type="match status" value="3"/>
</dbReference>
<dbReference type="InterPro" id="IPR025875">
    <property type="entry name" value="Leu-rich_rpt_4"/>
</dbReference>
<keyword evidence="6" id="KW-1035">Host cytoplasm</keyword>
<reference evidence="9 10" key="1">
    <citation type="submission" date="2019-09" db="EMBL/GenBank/DDBJ databases">
        <authorList>
            <person name="Chandra G."/>
            <person name="Truman W A."/>
        </authorList>
    </citation>
    <scope>NUCLEOTIDE SEQUENCE [LARGE SCALE GENOMIC DNA]</scope>
    <source>
        <strain evidence="9">PS624</strain>
    </source>
</reference>
<dbReference type="EMBL" id="CABVGZ010000042">
    <property type="protein sequence ID" value="VVN08468.1"/>
    <property type="molecule type" value="Genomic_DNA"/>
</dbReference>
<keyword evidence="4" id="KW-0677">Repeat</keyword>
<feature type="region of interest" description="Disordered" evidence="7">
    <location>
        <begin position="1"/>
        <end position="33"/>
    </location>
</feature>
<dbReference type="InterPro" id="IPR032675">
    <property type="entry name" value="LRR_dom_sf"/>
</dbReference>
<dbReference type="Proteomes" id="UP000326241">
    <property type="component" value="Unassembled WGS sequence"/>
</dbReference>
<dbReference type="EC" id="2.3.2.27" evidence="2"/>
<dbReference type="PROSITE" id="PS52053">
    <property type="entry name" value="NEL"/>
    <property type="match status" value="1"/>
</dbReference>
<evidence type="ECO:0000313" key="9">
    <source>
        <dbReference type="EMBL" id="VVN08468.1"/>
    </source>
</evidence>
<proteinExistence type="inferred from homology"/>
<keyword evidence="6" id="KW-0833">Ubl conjugation pathway</keyword>
<dbReference type="InterPro" id="IPR001611">
    <property type="entry name" value="Leu-rich_rpt"/>
</dbReference>
<dbReference type="InterPro" id="IPR050216">
    <property type="entry name" value="LRR_domain-containing"/>
</dbReference>
<comment type="PTM">
    <text evidence="6">Ubiquitinated in the presence of host E1 ubiquitin-activating enzyme, E2 ubiquitin-conjugating enzyme and ubiquitin.</text>
</comment>
<dbReference type="GO" id="GO:0005737">
    <property type="term" value="C:cytoplasm"/>
    <property type="evidence" value="ECO:0007669"/>
    <property type="project" value="TreeGrafter"/>
</dbReference>
<dbReference type="GO" id="GO:0005576">
    <property type="term" value="C:extracellular region"/>
    <property type="evidence" value="ECO:0007669"/>
    <property type="project" value="UniProtKB-UniRule"/>
</dbReference>
<name>A0A5E6UU44_PSEFL</name>
<protein>
    <recommendedName>
        <fullName evidence="2">RING-type E3 ubiquitin transferase</fullName>
        <ecNumber evidence="2">2.3.2.27</ecNumber>
    </recommendedName>
</protein>
<gene>
    <name evidence="9" type="ORF">PS624_03700</name>
</gene>
<organism evidence="9 10">
    <name type="scientific">Pseudomonas fluorescens</name>
    <dbReference type="NCBI Taxonomy" id="294"/>
    <lineage>
        <taxon>Bacteria</taxon>
        <taxon>Pseudomonadati</taxon>
        <taxon>Pseudomonadota</taxon>
        <taxon>Gammaproteobacteria</taxon>
        <taxon>Pseudomonadales</taxon>
        <taxon>Pseudomonadaceae</taxon>
        <taxon>Pseudomonas</taxon>
    </lineage>
</organism>
<dbReference type="Pfam" id="PF14496">
    <property type="entry name" value="NEL"/>
    <property type="match status" value="1"/>
</dbReference>
<evidence type="ECO:0000256" key="4">
    <source>
        <dbReference type="ARBA" id="ARBA00022737"/>
    </source>
</evidence>
<feature type="active site" description="Glycyl thioester intermediate" evidence="6">
    <location>
        <position position="1319"/>
    </location>
</feature>
<evidence type="ECO:0000259" key="8">
    <source>
        <dbReference type="PROSITE" id="PS52053"/>
    </source>
</evidence>
<dbReference type="SUPFAM" id="SSF52058">
    <property type="entry name" value="L domain-like"/>
    <property type="match status" value="2"/>
</dbReference>
<dbReference type="GO" id="GO:0016567">
    <property type="term" value="P:protein ubiquitination"/>
    <property type="evidence" value="ECO:0007669"/>
    <property type="project" value="InterPro"/>
</dbReference>
<keyword evidence="6" id="KW-0964">Secreted</keyword>
<keyword evidence="3" id="KW-0433">Leucine-rich repeat</keyword>
<evidence type="ECO:0000313" key="10">
    <source>
        <dbReference type="Proteomes" id="UP000326241"/>
    </source>
</evidence>
<evidence type="ECO:0000256" key="3">
    <source>
        <dbReference type="ARBA" id="ARBA00022614"/>
    </source>
</evidence>
<evidence type="ECO:0000256" key="5">
    <source>
        <dbReference type="ARBA" id="ARBA00023026"/>
    </source>
</evidence>
<feature type="domain" description="NEL" evidence="8">
    <location>
        <begin position="1232"/>
        <end position="1545"/>
    </location>
</feature>
<dbReference type="PANTHER" id="PTHR48051:SF1">
    <property type="entry name" value="RAS SUPPRESSOR PROTEIN 1"/>
    <property type="match status" value="1"/>
</dbReference>
<comment type="similarity">
    <text evidence="6">Belongs to the LRR-containing bacterial E3 ligase family.</text>
</comment>
<keyword evidence="5" id="KW-0843">Virulence</keyword>
<dbReference type="InterPro" id="IPR003591">
    <property type="entry name" value="Leu-rich_rpt_typical-subtyp"/>
</dbReference>